<evidence type="ECO:0000256" key="1">
    <source>
        <dbReference type="SAM" id="MobiDB-lite"/>
    </source>
</evidence>
<dbReference type="InterPro" id="IPR019410">
    <property type="entry name" value="Methyltransf_16"/>
</dbReference>
<dbReference type="InterPro" id="IPR038899">
    <property type="entry name" value="METTL22"/>
</dbReference>
<dbReference type="Gene3D" id="3.40.50.150">
    <property type="entry name" value="Vaccinia Virus protein VP39"/>
    <property type="match status" value="1"/>
</dbReference>
<gene>
    <name evidence="2" type="ORF">HYH03_008169</name>
</gene>
<name>A0A835Y9T0_9CHLO</name>
<dbReference type="PANTHER" id="PTHR23108:SF0">
    <property type="entry name" value="METHYLTRANSFERASE-LIKE PROTEIN 22"/>
    <property type="match status" value="1"/>
</dbReference>
<dbReference type="GO" id="GO:0008276">
    <property type="term" value="F:protein methyltransferase activity"/>
    <property type="evidence" value="ECO:0007669"/>
    <property type="project" value="InterPro"/>
</dbReference>
<keyword evidence="3" id="KW-1185">Reference proteome</keyword>
<dbReference type="SUPFAM" id="SSF53335">
    <property type="entry name" value="S-adenosyl-L-methionine-dependent methyltransferases"/>
    <property type="match status" value="1"/>
</dbReference>
<comment type="caution">
    <text evidence="2">The sequence shown here is derived from an EMBL/GenBank/DDBJ whole genome shotgun (WGS) entry which is preliminary data.</text>
</comment>
<feature type="region of interest" description="Disordered" evidence="1">
    <location>
        <begin position="217"/>
        <end position="253"/>
    </location>
</feature>
<dbReference type="GO" id="GO:0005634">
    <property type="term" value="C:nucleus"/>
    <property type="evidence" value="ECO:0007669"/>
    <property type="project" value="TreeGrafter"/>
</dbReference>
<evidence type="ECO:0000313" key="3">
    <source>
        <dbReference type="Proteomes" id="UP000612055"/>
    </source>
</evidence>
<organism evidence="2 3">
    <name type="scientific">Edaphochlamys debaryana</name>
    <dbReference type="NCBI Taxonomy" id="47281"/>
    <lineage>
        <taxon>Eukaryota</taxon>
        <taxon>Viridiplantae</taxon>
        <taxon>Chlorophyta</taxon>
        <taxon>core chlorophytes</taxon>
        <taxon>Chlorophyceae</taxon>
        <taxon>CS clade</taxon>
        <taxon>Chlamydomonadales</taxon>
        <taxon>Chlamydomonadales incertae sedis</taxon>
        <taxon>Edaphochlamys</taxon>
    </lineage>
</organism>
<dbReference type="EMBL" id="JAEHOE010000036">
    <property type="protein sequence ID" value="KAG2493654.1"/>
    <property type="molecule type" value="Genomic_DNA"/>
</dbReference>
<proteinExistence type="predicted"/>
<feature type="region of interest" description="Disordered" evidence="1">
    <location>
        <begin position="36"/>
        <end position="81"/>
    </location>
</feature>
<dbReference type="InterPro" id="IPR029063">
    <property type="entry name" value="SAM-dependent_MTases_sf"/>
</dbReference>
<dbReference type="Proteomes" id="UP000612055">
    <property type="component" value="Unassembled WGS sequence"/>
</dbReference>
<dbReference type="AlphaFoldDB" id="A0A835Y9T0"/>
<protein>
    <submittedName>
        <fullName evidence="2">Uncharacterized protein</fullName>
    </submittedName>
</protein>
<reference evidence="2" key="1">
    <citation type="journal article" date="2020" name="bioRxiv">
        <title>Comparative genomics of Chlamydomonas.</title>
        <authorList>
            <person name="Craig R.J."/>
            <person name="Hasan A.R."/>
            <person name="Ness R.W."/>
            <person name="Keightley P.D."/>
        </authorList>
    </citation>
    <scope>NUCLEOTIDE SEQUENCE</scope>
    <source>
        <strain evidence="2">CCAP 11/70</strain>
    </source>
</reference>
<dbReference type="PANTHER" id="PTHR23108">
    <property type="entry name" value="METHYLTRANSFERASE-RELATED"/>
    <property type="match status" value="1"/>
</dbReference>
<feature type="region of interest" description="Disordered" evidence="1">
    <location>
        <begin position="314"/>
        <end position="340"/>
    </location>
</feature>
<evidence type="ECO:0000313" key="2">
    <source>
        <dbReference type="EMBL" id="KAG2493654.1"/>
    </source>
</evidence>
<accession>A0A835Y9T0</accession>
<dbReference type="Pfam" id="PF10294">
    <property type="entry name" value="Methyltransf_16"/>
    <property type="match status" value="1"/>
</dbReference>
<feature type="compositionally biased region" description="Acidic residues" evidence="1">
    <location>
        <begin position="41"/>
        <end position="54"/>
    </location>
</feature>
<dbReference type="OrthoDB" id="552976at2759"/>
<sequence>MEPPEGNVRSELFDECTTCTEWTRVFLNLESCSSPAFDTSSESDPDSCGDDEEPGSALRARSPAASPPRKRRGPAAAPVATDAAGDLVVARRRRRAVSVPACLTLRSTRAATPLQDVGLQLWRGACLLCDWLLAQPRGGSSSDPSASPGSARSCPLAGAHVFELGGGVGLGAMAALAAGAARVTLTDAHPGALRLAAENLAANAPLLARLRRSWGARQAEGAGQSQKRRKRQGRMRREQEPRQGAAGEAPGGSVLDAVGAVAEEGPQQNNAQGGGGGVRVDVACLDWMDFLTLGSGAATAEAIVGAVLESALATPAPTTSTTDRGPPNRPTTSTAEALPAPADSLELPAAAVREAAAQGLALAGDGGALAEALGALARAPRAVLVAADTVYDTALNEGFAKCAAALMSYRSAVRAAARRARHEGAGDHACAGAGPAVAGDRAGAGTEAADVTDLGSIGDVAADEAVLIVALERRVVFSVRHMREAAPALDDFLTYVRVEAGGGEGGGVAQAGAEGAGGDEGVQGSEQGTVGVVSEGHGGAEPRVPLFRGRRLDVEGLPRVLRYERSPQLELWELRLL</sequence>